<evidence type="ECO:0000256" key="1">
    <source>
        <dbReference type="SAM" id="MobiDB-lite"/>
    </source>
</evidence>
<comment type="caution">
    <text evidence="2">The sequence shown here is derived from an EMBL/GenBank/DDBJ whole genome shotgun (WGS) entry which is preliminary data.</text>
</comment>
<dbReference type="Proteomes" id="UP000263094">
    <property type="component" value="Unassembled WGS sequence"/>
</dbReference>
<feature type="compositionally biased region" description="Low complexity" evidence="1">
    <location>
        <begin position="1"/>
        <end position="22"/>
    </location>
</feature>
<evidence type="ECO:0008006" key="4">
    <source>
        <dbReference type="Google" id="ProtNLM"/>
    </source>
</evidence>
<evidence type="ECO:0000313" key="2">
    <source>
        <dbReference type="EMBL" id="RFU82587.1"/>
    </source>
</evidence>
<reference evidence="2 3" key="1">
    <citation type="submission" date="2018-08" db="EMBL/GenBank/DDBJ databases">
        <title>Isolation, diversity and antifungal activity of Actinobacteria from wheat.</title>
        <authorList>
            <person name="Han C."/>
        </authorList>
    </citation>
    <scope>NUCLEOTIDE SEQUENCE [LARGE SCALE GENOMIC DNA]</scope>
    <source>
        <strain evidence="2 3">NEAU-YY421</strain>
    </source>
</reference>
<dbReference type="AlphaFoldDB" id="A0A372LX32"/>
<organism evidence="2 3">
    <name type="scientific">Streptomyces triticagri</name>
    <dbReference type="NCBI Taxonomy" id="2293568"/>
    <lineage>
        <taxon>Bacteria</taxon>
        <taxon>Bacillati</taxon>
        <taxon>Actinomycetota</taxon>
        <taxon>Actinomycetes</taxon>
        <taxon>Kitasatosporales</taxon>
        <taxon>Streptomycetaceae</taxon>
        <taxon>Streptomyces</taxon>
    </lineage>
</organism>
<dbReference type="OrthoDB" id="5503950at2"/>
<sequence length="135" mass="13943">MADAPALTATPAPTAAPAAEAPTGERYVALGDSFSSGQGGPGDGAPCREAIPLADGDLGWFGEKERQFNTMPAQQVNVYDATCVDTYTPSIGRDACKPVGVRWVEPEDVGDGAGFHPNGAGHRAMTEEVVGALRR</sequence>
<dbReference type="InterPro" id="IPR036514">
    <property type="entry name" value="SGNH_hydro_sf"/>
</dbReference>
<proteinExistence type="predicted"/>
<dbReference type="Gene3D" id="3.40.50.1110">
    <property type="entry name" value="SGNH hydrolase"/>
    <property type="match status" value="1"/>
</dbReference>
<dbReference type="SUPFAM" id="SSF52266">
    <property type="entry name" value="SGNH hydrolase"/>
    <property type="match status" value="1"/>
</dbReference>
<evidence type="ECO:0000313" key="3">
    <source>
        <dbReference type="Proteomes" id="UP000263094"/>
    </source>
</evidence>
<dbReference type="RefSeq" id="WP_128559573.1">
    <property type="nucleotide sequence ID" value="NZ_QUAK01000234.1"/>
</dbReference>
<accession>A0A372LX32</accession>
<protein>
    <recommendedName>
        <fullName evidence="4">SGNH/GDSL hydrolase family protein</fullName>
    </recommendedName>
</protein>
<gene>
    <name evidence="2" type="ORF">DY218_31565</name>
</gene>
<feature type="region of interest" description="Disordered" evidence="1">
    <location>
        <begin position="1"/>
        <end position="47"/>
    </location>
</feature>
<name>A0A372LX32_9ACTN</name>
<dbReference type="EMBL" id="QUAK01000234">
    <property type="protein sequence ID" value="RFU82587.1"/>
    <property type="molecule type" value="Genomic_DNA"/>
</dbReference>
<keyword evidence="3" id="KW-1185">Reference proteome</keyword>